<evidence type="ECO:0000313" key="1">
    <source>
        <dbReference type="EMBL" id="GED72802.1"/>
    </source>
</evidence>
<dbReference type="Proteomes" id="UP000319578">
    <property type="component" value="Unassembled WGS sequence"/>
</dbReference>
<gene>
    <name evidence="1" type="ORF">BRE01_65040</name>
</gene>
<protein>
    <submittedName>
        <fullName evidence="1">Uncharacterized protein</fullName>
    </submittedName>
</protein>
<sequence>MFRQQVIASPIFNFGYDGSFALVVQRGPSLLSTATVGYQKEKPTSANVGHILYIGYSKKSFKRLLLLG</sequence>
<organism evidence="1 2">
    <name type="scientific">Brevibacillus reuszeri</name>
    <dbReference type="NCBI Taxonomy" id="54915"/>
    <lineage>
        <taxon>Bacteria</taxon>
        <taxon>Bacillati</taxon>
        <taxon>Bacillota</taxon>
        <taxon>Bacilli</taxon>
        <taxon>Bacillales</taxon>
        <taxon>Paenibacillaceae</taxon>
        <taxon>Brevibacillus</taxon>
    </lineage>
</organism>
<reference evidence="1 2" key="1">
    <citation type="submission" date="2019-06" db="EMBL/GenBank/DDBJ databases">
        <title>Whole genome shotgun sequence of Brevibacillus reuszeri NBRC 15719.</title>
        <authorList>
            <person name="Hosoyama A."/>
            <person name="Uohara A."/>
            <person name="Ohji S."/>
            <person name="Ichikawa N."/>
        </authorList>
    </citation>
    <scope>NUCLEOTIDE SEQUENCE [LARGE SCALE GENOMIC DNA]</scope>
    <source>
        <strain evidence="1 2">NBRC 15719</strain>
    </source>
</reference>
<accession>A0ABQ0TY05</accession>
<keyword evidence="2" id="KW-1185">Reference proteome</keyword>
<proteinExistence type="predicted"/>
<comment type="caution">
    <text evidence="1">The sequence shown here is derived from an EMBL/GenBank/DDBJ whole genome shotgun (WGS) entry which is preliminary data.</text>
</comment>
<name>A0ABQ0TY05_9BACL</name>
<dbReference type="EMBL" id="BJON01000035">
    <property type="protein sequence ID" value="GED72802.1"/>
    <property type="molecule type" value="Genomic_DNA"/>
</dbReference>
<evidence type="ECO:0000313" key="2">
    <source>
        <dbReference type="Proteomes" id="UP000319578"/>
    </source>
</evidence>